<evidence type="ECO:0000256" key="8">
    <source>
        <dbReference type="SAM" id="Phobius"/>
    </source>
</evidence>
<feature type="transmembrane region" description="Helical" evidence="8">
    <location>
        <begin position="196"/>
        <end position="216"/>
    </location>
</feature>
<dbReference type="InterPro" id="IPR037294">
    <property type="entry name" value="ABC_BtuC-like"/>
</dbReference>
<protein>
    <submittedName>
        <fullName evidence="9">Iron ABC transporter permease</fullName>
    </submittedName>
</protein>
<evidence type="ECO:0000313" key="10">
    <source>
        <dbReference type="Proteomes" id="UP000076490"/>
    </source>
</evidence>
<dbReference type="OrthoDB" id="9811721at2"/>
<evidence type="ECO:0000313" key="9">
    <source>
        <dbReference type="EMBL" id="KZE38688.1"/>
    </source>
</evidence>
<comment type="caution">
    <text evidence="9">The sequence shown here is derived from an EMBL/GenBank/DDBJ whole genome shotgun (WGS) entry which is preliminary data.</text>
</comment>
<evidence type="ECO:0000256" key="4">
    <source>
        <dbReference type="ARBA" id="ARBA00022475"/>
    </source>
</evidence>
<dbReference type="PANTHER" id="PTHR30472:SF69">
    <property type="entry name" value="HEME-IRON TRANSPORT SYSTEM PERMEASE PROTEIN ISDF-RELATED"/>
    <property type="match status" value="1"/>
</dbReference>
<accession>A0A165H3Q5</accession>
<dbReference type="GO" id="GO:0005886">
    <property type="term" value="C:plasma membrane"/>
    <property type="evidence" value="ECO:0007669"/>
    <property type="project" value="UniProtKB-SubCell"/>
</dbReference>
<dbReference type="Proteomes" id="UP000076490">
    <property type="component" value="Unassembled WGS sequence"/>
</dbReference>
<dbReference type="GO" id="GO:0033214">
    <property type="term" value="P:siderophore-iron import into cell"/>
    <property type="evidence" value="ECO:0007669"/>
    <property type="project" value="TreeGrafter"/>
</dbReference>
<dbReference type="AlphaFoldDB" id="A0A165H3Q5"/>
<dbReference type="Pfam" id="PF01032">
    <property type="entry name" value="FecCD"/>
    <property type="match status" value="1"/>
</dbReference>
<keyword evidence="3" id="KW-0813">Transport</keyword>
<proteinExistence type="inferred from homology"/>
<keyword evidence="5 8" id="KW-0812">Transmembrane</keyword>
<keyword evidence="7 8" id="KW-0472">Membrane</keyword>
<feature type="transmembrane region" description="Helical" evidence="8">
    <location>
        <begin position="310"/>
        <end position="330"/>
    </location>
</feature>
<dbReference type="InterPro" id="IPR000522">
    <property type="entry name" value="ABC_transptr_permease_BtuC"/>
</dbReference>
<keyword evidence="6 8" id="KW-1133">Transmembrane helix</keyword>
<feature type="transmembrane region" description="Helical" evidence="8">
    <location>
        <begin position="154"/>
        <end position="176"/>
    </location>
</feature>
<dbReference type="RefSeq" id="WP_063180473.1">
    <property type="nucleotide sequence ID" value="NZ_LQNT01000009.1"/>
</dbReference>
<evidence type="ECO:0000256" key="1">
    <source>
        <dbReference type="ARBA" id="ARBA00004651"/>
    </source>
</evidence>
<dbReference type="PANTHER" id="PTHR30472">
    <property type="entry name" value="FERRIC ENTEROBACTIN TRANSPORT SYSTEM PERMEASE PROTEIN"/>
    <property type="match status" value="1"/>
</dbReference>
<gene>
    <name evidence="9" type="ORF">AV656_07230</name>
</gene>
<keyword evidence="4" id="KW-1003">Cell membrane</keyword>
<evidence type="ECO:0000256" key="2">
    <source>
        <dbReference type="ARBA" id="ARBA00007935"/>
    </source>
</evidence>
<feature type="transmembrane region" description="Helical" evidence="8">
    <location>
        <begin position="93"/>
        <end position="112"/>
    </location>
</feature>
<feature type="transmembrane region" description="Helical" evidence="8">
    <location>
        <begin position="61"/>
        <end position="81"/>
    </location>
</feature>
<dbReference type="GO" id="GO:0022857">
    <property type="term" value="F:transmembrane transporter activity"/>
    <property type="evidence" value="ECO:0007669"/>
    <property type="project" value="InterPro"/>
</dbReference>
<evidence type="ECO:0000256" key="7">
    <source>
        <dbReference type="ARBA" id="ARBA00023136"/>
    </source>
</evidence>
<comment type="subcellular location">
    <subcellularLocation>
        <location evidence="1">Cell membrane</location>
        <topology evidence="1">Multi-pass membrane protein</topology>
    </subcellularLocation>
</comment>
<dbReference type="SUPFAM" id="SSF81345">
    <property type="entry name" value="ABC transporter involved in vitamin B12 uptake, BtuC"/>
    <property type="match status" value="1"/>
</dbReference>
<feature type="transmembrane region" description="Helical" evidence="8">
    <location>
        <begin position="118"/>
        <end position="142"/>
    </location>
</feature>
<evidence type="ECO:0000256" key="5">
    <source>
        <dbReference type="ARBA" id="ARBA00022692"/>
    </source>
</evidence>
<evidence type="ECO:0000256" key="6">
    <source>
        <dbReference type="ARBA" id="ARBA00022989"/>
    </source>
</evidence>
<name>A0A165H3Q5_9BACL</name>
<reference evidence="9 10" key="1">
    <citation type="submission" date="2016-01" db="EMBL/GenBank/DDBJ databases">
        <title>Whole genome sequencing of Bhargavaea cecembensis T14.</title>
        <authorList>
            <person name="Hong K.W."/>
        </authorList>
    </citation>
    <scope>NUCLEOTIDE SEQUENCE [LARGE SCALE GENOMIC DNA]</scope>
    <source>
        <strain evidence="9 10">T14</strain>
    </source>
</reference>
<feature type="transmembrane region" description="Helical" evidence="8">
    <location>
        <begin position="244"/>
        <end position="265"/>
    </location>
</feature>
<comment type="similarity">
    <text evidence="2">Belongs to the binding-protein-dependent transport system permease family. FecCD subfamily.</text>
</comment>
<dbReference type="EMBL" id="LQNT01000009">
    <property type="protein sequence ID" value="KZE38688.1"/>
    <property type="molecule type" value="Genomic_DNA"/>
</dbReference>
<evidence type="ECO:0000256" key="3">
    <source>
        <dbReference type="ARBA" id="ARBA00022448"/>
    </source>
</evidence>
<dbReference type="CDD" id="cd06550">
    <property type="entry name" value="TM_ABC_iron-siderophores_like"/>
    <property type="match status" value="1"/>
</dbReference>
<dbReference type="Gene3D" id="1.10.3470.10">
    <property type="entry name" value="ABC transporter involved in vitamin B12 uptake, BtuC"/>
    <property type="match status" value="1"/>
</dbReference>
<dbReference type="FunFam" id="1.10.3470.10:FF:000001">
    <property type="entry name" value="Vitamin B12 ABC transporter permease BtuC"/>
    <property type="match status" value="1"/>
</dbReference>
<sequence>MHEVKRRNPLIRTLLLAGLFLAVLIVALSSGASGVAVDRLIPVLSGNGTFKESFILLEVRLPRLTVLVLAGVALAVSGSILQTVTRNDLADPGIIGIHSGAGFAITVFYLFAGGGIPYYAYVLPLVGFAGAILTAGLIYLFSTEKGRGLRPMRLLLVGIGFASALSGGMMLLISGAERQEAAFVAEWLAGSLWGADWPFVLALLPWVILLVPFVLYRSNTLNILALSEPSAIGLGLRLSRSRMILIAIAVALAAAAVSVTGYIAFIGLMAPHIARAIAGPRHQHYLPAAMLIGAGLLVASDTIGHSLPAFSIPAGIIAALIGAPYFLYLMRKSG</sequence>
<organism evidence="9 10">
    <name type="scientific">Bhargavaea cecembensis</name>
    <dbReference type="NCBI Taxonomy" id="394098"/>
    <lineage>
        <taxon>Bacteria</taxon>
        <taxon>Bacillati</taxon>
        <taxon>Bacillota</taxon>
        <taxon>Bacilli</taxon>
        <taxon>Bacillales</taxon>
        <taxon>Caryophanaceae</taxon>
        <taxon>Bhargavaea</taxon>
    </lineage>
</organism>